<evidence type="ECO:0000313" key="1">
    <source>
        <dbReference type="EMBL" id="SDN25136.1"/>
    </source>
</evidence>
<dbReference type="Proteomes" id="UP000199602">
    <property type="component" value="Unassembled WGS sequence"/>
</dbReference>
<gene>
    <name evidence="1" type="ORF">SAMN04488516_101180</name>
</gene>
<protein>
    <recommendedName>
        <fullName evidence="3">DUF3540 domain-containing protein</fullName>
    </recommendedName>
</protein>
<organism evidence="1 2">
    <name type="scientific">Desulfonauticus submarinus</name>
    <dbReference type="NCBI Taxonomy" id="206665"/>
    <lineage>
        <taxon>Bacteria</taxon>
        <taxon>Pseudomonadati</taxon>
        <taxon>Thermodesulfobacteriota</taxon>
        <taxon>Desulfovibrionia</taxon>
        <taxon>Desulfovibrionales</taxon>
        <taxon>Desulfonauticaceae</taxon>
        <taxon>Desulfonauticus</taxon>
    </lineage>
</organism>
<sequence>MDNLARNLDISYVAMEYGKVVSLKEEAYLVRTDFGEVVSEKAVSCLVQPQEGDVVLLTVGSKGESFILSVLKRKNEKKQKTEIAFKGNVSFNIKDGEFSLAADKNISLATNENMMLASDKISVHANKGEASIEKFSFIGNFFHTQVKRFKMVAISVENICRRFTQRVKDSFRFVEDLDEVQTGSARYLVKDTLTMQSKDAVHMAEEIVTINAEQIHLG</sequence>
<keyword evidence="2" id="KW-1185">Reference proteome</keyword>
<evidence type="ECO:0000313" key="2">
    <source>
        <dbReference type="Proteomes" id="UP000199602"/>
    </source>
</evidence>
<dbReference type="OrthoDB" id="5432037at2"/>
<dbReference type="EMBL" id="FNIN01000001">
    <property type="protein sequence ID" value="SDN25136.1"/>
    <property type="molecule type" value="Genomic_DNA"/>
</dbReference>
<name>A0A1G9ZX57_9BACT</name>
<dbReference type="InterPro" id="IPR021927">
    <property type="entry name" value="DUF3540"/>
</dbReference>
<accession>A0A1G9ZX57</accession>
<reference evidence="1 2" key="1">
    <citation type="submission" date="2016-10" db="EMBL/GenBank/DDBJ databases">
        <authorList>
            <person name="de Groot N.N."/>
        </authorList>
    </citation>
    <scope>NUCLEOTIDE SEQUENCE [LARGE SCALE GENOMIC DNA]</scope>
    <source>
        <strain evidence="1 2">DSM 15269</strain>
    </source>
</reference>
<dbReference type="AlphaFoldDB" id="A0A1G9ZX57"/>
<dbReference type="STRING" id="206665.SAMN04488516_101180"/>
<evidence type="ECO:0008006" key="3">
    <source>
        <dbReference type="Google" id="ProtNLM"/>
    </source>
</evidence>
<dbReference type="RefSeq" id="WP_092061953.1">
    <property type="nucleotide sequence ID" value="NZ_FNIN01000001.1"/>
</dbReference>
<proteinExistence type="predicted"/>
<dbReference type="Pfam" id="PF12059">
    <property type="entry name" value="DUF3540"/>
    <property type="match status" value="1"/>
</dbReference>